<dbReference type="GO" id="GO:0016413">
    <property type="term" value="F:O-acetyltransferase activity"/>
    <property type="evidence" value="ECO:0007669"/>
    <property type="project" value="TreeGrafter"/>
</dbReference>
<evidence type="ECO:0000256" key="5">
    <source>
        <dbReference type="ARBA" id="ARBA00022989"/>
    </source>
</evidence>
<feature type="transmembrane region" description="Helical" evidence="7">
    <location>
        <begin position="299"/>
        <end position="319"/>
    </location>
</feature>
<name>A0A1I5KUG4_9HYPH</name>
<dbReference type="PANTHER" id="PTHR40074">
    <property type="entry name" value="O-ACETYLTRANSFERASE WECH"/>
    <property type="match status" value="1"/>
</dbReference>
<feature type="transmembrane region" description="Helical" evidence="7">
    <location>
        <begin position="85"/>
        <end position="105"/>
    </location>
</feature>
<dbReference type="GO" id="GO:0005886">
    <property type="term" value="C:plasma membrane"/>
    <property type="evidence" value="ECO:0007669"/>
    <property type="project" value="UniProtKB-SubCell"/>
</dbReference>
<dbReference type="AlphaFoldDB" id="A0A1I5KUG4"/>
<evidence type="ECO:0000256" key="1">
    <source>
        <dbReference type="ARBA" id="ARBA00004651"/>
    </source>
</evidence>
<evidence type="ECO:0000256" key="6">
    <source>
        <dbReference type="ARBA" id="ARBA00023136"/>
    </source>
</evidence>
<feature type="transmembrane region" description="Helical" evidence="7">
    <location>
        <begin position="55"/>
        <end position="73"/>
    </location>
</feature>
<evidence type="ECO:0000256" key="3">
    <source>
        <dbReference type="ARBA" id="ARBA00022475"/>
    </source>
</evidence>
<comment type="similarity">
    <text evidence="2">Belongs to the acyltransferase 3 family.</text>
</comment>
<accession>A0A1I5KUG4</accession>
<sequence length="349" mass="39671">MTNRDLNTKQHVDWVDLTKGLTILLVVVMHSINGVEKYLGSEGWMHPILTYATPFRMPVFFAVAGLFAARAIVKEWPVFLDKKFFHFGYFYFLWMSIEFIFKAPFFVQEFGAHETGLYYLLSFVQPFGPLWFIYLLPFYFLALRLMRPLPMLLQFAIAIACKFMLTATGIELIDFFSKYYVFFLAGHFGRDIWFALAHSAREQKLASVLGLVVWAVANGLVVWFGYGEIVPVAIIMGVLGFMAVVDFMGIITEFAPGRALAKVFRYLGSHSLPIYLGFFLPMGVTRILVMKFGNGDPGLSALIVSMAAVIGAILMYEVVMRVKIGTFLYVRPQWAKLTKEKKQITVPAE</sequence>
<feature type="transmembrane region" description="Helical" evidence="7">
    <location>
        <begin position="152"/>
        <end position="173"/>
    </location>
</feature>
<protein>
    <submittedName>
        <fullName evidence="9">Uncharacterized membrane protein YcfT</fullName>
    </submittedName>
</protein>
<keyword evidence="3" id="KW-1003">Cell membrane</keyword>
<feature type="transmembrane region" description="Helical" evidence="7">
    <location>
        <begin position="232"/>
        <end position="251"/>
    </location>
</feature>
<reference evidence="9 10" key="1">
    <citation type="submission" date="2016-10" db="EMBL/GenBank/DDBJ databases">
        <authorList>
            <person name="de Groot N.N."/>
        </authorList>
    </citation>
    <scope>NUCLEOTIDE SEQUENCE [LARGE SCALE GENOMIC DNA]</scope>
    <source>
        <strain evidence="9 10">CGMCC 1.9157</strain>
    </source>
</reference>
<evidence type="ECO:0000259" key="8">
    <source>
        <dbReference type="Pfam" id="PF01757"/>
    </source>
</evidence>
<keyword evidence="6 7" id="KW-0472">Membrane</keyword>
<dbReference type="GO" id="GO:0009246">
    <property type="term" value="P:enterobacterial common antigen biosynthetic process"/>
    <property type="evidence" value="ECO:0007669"/>
    <property type="project" value="TreeGrafter"/>
</dbReference>
<feature type="transmembrane region" description="Helical" evidence="7">
    <location>
        <begin position="272"/>
        <end position="293"/>
    </location>
</feature>
<comment type="subcellular location">
    <subcellularLocation>
        <location evidence="1">Cell membrane</location>
        <topology evidence="1">Multi-pass membrane protein</topology>
    </subcellularLocation>
</comment>
<gene>
    <name evidence="9" type="ORF">SAMN04488056_11521</name>
</gene>
<feature type="transmembrane region" description="Helical" evidence="7">
    <location>
        <begin position="208"/>
        <end position="226"/>
    </location>
</feature>
<dbReference type="STRING" id="655353.SAMN04488056_11521"/>
<proteinExistence type="inferred from homology"/>
<keyword evidence="10" id="KW-1185">Reference proteome</keyword>
<dbReference type="Pfam" id="PF01757">
    <property type="entry name" value="Acyl_transf_3"/>
    <property type="match status" value="1"/>
</dbReference>
<dbReference type="Proteomes" id="UP000199236">
    <property type="component" value="Unassembled WGS sequence"/>
</dbReference>
<dbReference type="EMBL" id="FOVR01000015">
    <property type="protein sequence ID" value="SFO88647.1"/>
    <property type="molecule type" value="Genomic_DNA"/>
</dbReference>
<feature type="transmembrane region" description="Helical" evidence="7">
    <location>
        <begin position="117"/>
        <end position="140"/>
    </location>
</feature>
<feature type="domain" description="Acyltransferase 3" evidence="8">
    <location>
        <begin position="13"/>
        <end position="316"/>
    </location>
</feature>
<evidence type="ECO:0000313" key="10">
    <source>
        <dbReference type="Proteomes" id="UP000199236"/>
    </source>
</evidence>
<evidence type="ECO:0000313" key="9">
    <source>
        <dbReference type="EMBL" id="SFO88647.1"/>
    </source>
</evidence>
<evidence type="ECO:0000256" key="7">
    <source>
        <dbReference type="SAM" id="Phobius"/>
    </source>
</evidence>
<keyword evidence="4 7" id="KW-0812">Transmembrane</keyword>
<keyword evidence="5 7" id="KW-1133">Transmembrane helix</keyword>
<dbReference type="RefSeq" id="WP_175528187.1">
    <property type="nucleotide sequence ID" value="NZ_FOVR01000015.1"/>
</dbReference>
<organism evidence="9 10">
    <name type="scientific">Cohaesibacter marisflavi</name>
    <dbReference type="NCBI Taxonomy" id="655353"/>
    <lineage>
        <taxon>Bacteria</taxon>
        <taxon>Pseudomonadati</taxon>
        <taxon>Pseudomonadota</taxon>
        <taxon>Alphaproteobacteria</taxon>
        <taxon>Hyphomicrobiales</taxon>
        <taxon>Cohaesibacteraceae</taxon>
    </lineage>
</organism>
<evidence type="ECO:0000256" key="2">
    <source>
        <dbReference type="ARBA" id="ARBA00007400"/>
    </source>
</evidence>
<dbReference type="InterPro" id="IPR002656">
    <property type="entry name" value="Acyl_transf_3_dom"/>
</dbReference>
<dbReference type="PANTHER" id="PTHR40074:SF4">
    <property type="entry name" value="INNER MEMBRANE PROTEIN YCFT"/>
    <property type="match status" value="1"/>
</dbReference>
<evidence type="ECO:0000256" key="4">
    <source>
        <dbReference type="ARBA" id="ARBA00022692"/>
    </source>
</evidence>